<evidence type="ECO:0000313" key="1">
    <source>
        <dbReference type="EMBL" id="KAJ8627855.1"/>
    </source>
</evidence>
<organism evidence="1 2">
    <name type="scientific">Persea americana</name>
    <name type="common">Avocado</name>
    <dbReference type="NCBI Taxonomy" id="3435"/>
    <lineage>
        <taxon>Eukaryota</taxon>
        <taxon>Viridiplantae</taxon>
        <taxon>Streptophyta</taxon>
        <taxon>Embryophyta</taxon>
        <taxon>Tracheophyta</taxon>
        <taxon>Spermatophyta</taxon>
        <taxon>Magnoliopsida</taxon>
        <taxon>Magnoliidae</taxon>
        <taxon>Laurales</taxon>
        <taxon>Lauraceae</taxon>
        <taxon>Persea</taxon>
    </lineage>
</organism>
<dbReference type="EMBL" id="CM056814">
    <property type="protein sequence ID" value="KAJ8627855.1"/>
    <property type="molecule type" value="Genomic_DNA"/>
</dbReference>
<evidence type="ECO:0000313" key="2">
    <source>
        <dbReference type="Proteomes" id="UP001234297"/>
    </source>
</evidence>
<sequence length="153" mass="17327">MHSGGSDSFVDDKQGYTRDKNLRTRTALFSGSGFHGESSGDEKLWRWFPTENKPNKALFLSVSSYVRRLPTKSPSPIWRSVPTISTLTAPEPKPPPSVVFFHYGSDARAGSGRRRFRRLTVLVLRFVWPTNYLLRSTLSNPIQRISSDHATML</sequence>
<reference evidence="1 2" key="1">
    <citation type="journal article" date="2022" name="Hortic Res">
        <title>A haplotype resolved chromosomal level avocado genome allows analysis of novel avocado genes.</title>
        <authorList>
            <person name="Nath O."/>
            <person name="Fletcher S.J."/>
            <person name="Hayward A."/>
            <person name="Shaw L.M."/>
            <person name="Masouleh A.K."/>
            <person name="Furtado A."/>
            <person name="Henry R.J."/>
            <person name="Mitter N."/>
        </authorList>
    </citation>
    <scope>NUCLEOTIDE SEQUENCE [LARGE SCALE GENOMIC DNA]</scope>
    <source>
        <strain evidence="2">cv. Hass</strain>
    </source>
</reference>
<dbReference type="Proteomes" id="UP001234297">
    <property type="component" value="Chromosome 6"/>
</dbReference>
<gene>
    <name evidence="1" type="ORF">MRB53_021162</name>
</gene>
<accession>A0ACC2L352</accession>
<name>A0ACC2L352_PERAE</name>
<keyword evidence="2" id="KW-1185">Reference proteome</keyword>
<protein>
    <submittedName>
        <fullName evidence="1">Uncharacterized protein</fullName>
    </submittedName>
</protein>
<comment type="caution">
    <text evidence="1">The sequence shown here is derived from an EMBL/GenBank/DDBJ whole genome shotgun (WGS) entry which is preliminary data.</text>
</comment>
<proteinExistence type="predicted"/>